<evidence type="ECO:0000256" key="2">
    <source>
        <dbReference type="ARBA" id="ARBA00005810"/>
    </source>
</evidence>
<sequence>MAYHVSYILLGSNQGQRKQYLKKAIAEIRQRCGGLVKESALYETAAWGNTQQAAFLNQVIIIHTQLLPDELMQELLNIEQELGRIRTEKYGPRTIDLDILFYDNLIYHSPKVTLPHPAIQDRRFVLIPLAELGERKIHPVYRKTIGTLLRECADLLPVKKLN</sequence>
<dbReference type="AlphaFoldDB" id="A0A4Q1CNF4"/>
<dbReference type="EMBL" id="SDHW01000001">
    <property type="protein sequence ID" value="RXK62354.1"/>
    <property type="molecule type" value="Genomic_DNA"/>
</dbReference>
<evidence type="ECO:0000259" key="13">
    <source>
        <dbReference type="PROSITE" id="PS00794"/>
    </source>
</evidence>
<dbReference type="UniPathway" id="UPA00077">
    <property type="reaction ID" value="UER00155"/>
</dbReference>
<evidence type="ECO:0000256" key="10">
    <source>
        <dbReference type="ARBA" id="ARBA00029409"/>
    </source>
</evidence>
<evidence type="ECO:0000256" key="1">
    <source>
        <dbReference type="ARBA" id="ARBA00005051"/>
    </source>
</evidence>
<keyword evidence="8" id="KW-0067">ATP-binding</keyword>
<dbReference type="SUPFAM" id="SSF55083">
    <property type="entry name" value="6-hydroxymethyl-7,8-dihydropterin pyrophosphokinase, HPPK"/>
    <property type="match status" value="1"/>
</dbReference>
<dbReference type="GO" id="GO:0003848">
    <property type="term" value="F:2-amino-4-hydroxy-6-hydroxymethyldihydropteridine diphosphokinase activity"/>
    <property type="evidence" value="ECO:0007669"/>
    <property type="project" value="UniProtKB-EC"/>
</dbReference>
<evidence type="ECO:0000256" key="11">
    <source>
        <dbReference type="ARBA" id="ARBA00029766"/>
    </source>
</evidence>
<comment type="caution">
    <text evidence="14">The sequence shown here is derived from an EMBL/GenBank/DDBJ whole genome shotgun (WGS) entry which is preliminary data.</text>
</comment>
<dbReference type="EC" id="2.7.6.3" evidence="3"/>
<name>A0A4Q1CNF4_9BACT</name>
<dbReference type="RefSeq" id="WP_129129725.1">
    <property type="nucleotide sequence ID" value="NZ_SDHW01000001.1"/>
</dbReference>
<accession>A0A4Q1CNF4</accession>
<dbReference type="GO" id="GO:0046654">
    <property type="term" value="P:tetrahydrofolate biosynthetic process"/>
    <property type="evidence" value="ECO:0007669"/>
    <property type="project" value="UniProtKB-UniPathway"/>
</dbReference>
<evidence type="ECO:0000256" key="9">
    <source>
        <dbReference type="ARBA" id="ARBA00022909"/>
    </source>
</evidence>
<proteinExistence type="inferred from homology"/>
<dbReference type="Gene3D" id="3.30.70.560">
    <property type="entry name" value="7,8-Dihydro-6-hydroxymethylpterin-pyrophosphokinase HPPK"/>
    <property type="match status" value="1"/>
</dbReference>
<dbReference type="GO" id="GO:0046656">
    <property type="term" value="P:folic acid biosynthetic process"/>
    <property type="evidence" value="ECO:0007669"/>
    <property type="project" value="UniProtKB-KW"/>
</dbReference>
<evidence type="ECO:0000256" key="4">
    <source>
        <dbReference type="ARBA" id="ARBA00016218"/>
    </source>
</evidence>
<dbReference type="GO" id="GO:0016301">
    <property type="term" value="F:kinase activity"/>
    <property type="evidence" value="ECO:0007669"/>
    <property type="project" value="UniProtKB-KW"/>
</dbReference>
<comment type="function">
    <text evidence="10">Catalyzes the transfer of pyrophosphate from adenosine triphosphate (ATP) to 6-hydroxymethyl-7,8-dihydropterin, an enzymatic step in folate biosynthesis pathway.</text>
</comment>
<organism evidence="14 15">
    <name type="scientific">Lacibacter luteus</name>
    <dbReference type="NCBI Taxonomy" id="2508719"/>
    <lineage>
        <taxon>Bacteria</taxon>
        <taxon>Pseudomonadati</taxon>
        <taxon>Bacteroidota</taxon>
        <taxon>Chitinophagia</taxon>
        <taxon>Chitinophagales</taxon>
        <taxon>Chitinophagaceae</taxon>
        <taxon>Lacibacter</taxon>
    </lineage>
</organism>
<dbReference type="InterPro" id="IPR000550">
    <property type="entry name" value="Hppk"/>
</dbReference>
<keyword evidence="5 14" id="KW-0808">Transferase</keyword>
<dbReference type="OrthoDB" id="9808041at2"/>
<dbReference type="CDD" id="cd00483">
    <property type="entry name" value="HPPK"/>
    <property type="match status" value="1"/>
</dbReference>
<protein>
    <recommendedName>
        <fullName evidence="4">2-amino-4-hydroxy-6-hydroxymethyldihydropteridine pyrophosphokinase</fullName>
        <ecNumber evidence="3">2.7.6.3</ecNumber>
    </recommendedName>
    <alternativeName>
        <fullName evidence="11">6-hydroxymethyl-7,8-dihydropterin pyrophosphokinase</fullName>
    </alternativeName>
    <alternativeName>
        <fullName evidence="12">7,8-dihydro-6-hydroxymethylpterin-pyrophosphokinase</fullName>
    </alternativeName>
</protein>
<dbReference type="GO" id="GO:0005524">
    <property type="term" value="F:ATP binding"/>
    <property type="evidence" value="ECO:0007669"/>
    <property type="project" value="UniProtKB-KW"/>
</dbReference>
<keyword evidence="7 14" id="KW-0418">Kinase</keyword>
<evidence type="ECO:0000256" key="7">
    <source>
        <dbReference type="ARBA" id="ARBA00022777"/>
    </source>
</evidence>
<dbReference type="Proteomes" id="UP000290204">
    <property type="component" value="Unassembled WGS sequence"/>
</dbReference>
<reference evidence="14 15" key="1">
    <citation type="submission" date="2019-01" db="EMBL/GenBank/DDBJ databases">
        <title>Lacibacter sp. strain TTM-7.</title>
        <authorList>
            <person name="Chen W.-M."/>
        </authorList>
    </citation>
    <scope>NUCLEOTIDE SEQUENCE [LARGE SCALE GENOMIC DNA]</scope>
    <source>
        <strain evidence="14 15">TTM-7</strain>
    </source>
</reference>
<comment type="pathway">
    <text evidence="1">Cofactor biosynthesis; tetrahydrofolate biosynthesis; 2-amino-4-hydroxy-6-hydroxymethyl-7,8-dihydropteridine diphosphate from 7,8-dihydroneopterin triphosphate: step 4/4.</text>
</comment>
<evidence type="ECO:0000256" key="6">
    <source>
        <dbReference type="ARBA" id="ARBA00022741"/>
    </source>
</evidence>
<evidence type="ECO:0000313" key="15">
    <source>
        <dbReference type="Proteomes" id="UP000290204"/>
    </source>
</evidence>
<comment type="similarity">
    <text evidence="2">Belongs to the HPPK family.</text>
</comment>
<keyword evidence="6" id="KW-0547">Nucleotide-binding</keyword>
<evidence type="ECO:0000256" key="3">
    <source>
        <dbReference type="ARBA" id="ARBA00013253"/>
    </source>
</evidence>
<dbReference type="PANTHER" id="PTHR43071">
    <property type="entry name" value="2-AMINO-4-HYDROXY-6-HYDROXYMETHYLDIHYDROPTERIDINE PYROPHOSPHOKINASE"/>
    <property type="match status" value="1"/>
</dbReference>
<evidence type="ECO:0000256" key="12">
    <source>
        <dbReference type="ARBA" id="ARBA00033413"/>
    </source>
</evidence>
<dbReference type="NCBIfam" id="TIGR01498">
    <property type="entry name" value="folK"/>
    <property type="match status" value="1"/>
</dbReference>
<dbReference type="PROSITE" id="PS00794">
    <property type="entry name" value="HPPK"/>
    <property type="match status" value="1"/>
</dbReference>
<dbReference type="InterPro" id="IPR035907">
    <property type="entry name" value="Hppk_sf"/>
</dbReference>
<keyword evidence="15" id="KW-1185">Reference proteome</keyword>
<gene>
    <name evidence="14" type="primary">folK</name>
    <name evidence="14" type="ORF">ESA94_04910</name>
</gene>
<evidence type="ECO:0000256" key="5">
    <source>
        <dbReference type="ARBA" id="ARBA00022679"/>
    </source>
</evidence>
<feature type="domain" description="7,8-dihydro-6-hydroxymethylpterin-pyrophosphokinase" evidence="13">
    <location>
        <begin position="89"/>
        <end position="100"/>
    </location>
</feature>
<evidence type="ECO:0000256" key="8">
    <source>
        <dbReference type="ARBA" id="ARBA00022840"/>
    </source>
</evidence>
<evidence type="ECO:0000313" key="14">
    <source>
        <dbReference type="EMBL" id="RXK62354.1"/>
    </source>
</evidence>
<dbReference type="Pfam" id="PF01288">
    <property type="entry name" value="HPPK"/>
    <property type="match status" value="1"/>
</dbReference>
<keyword evidence="9" id="KW-0289">Folate biosynthesis</keyword>
<dbReference type="PANTHER" id="PTHR43071:SF1">
    <property type="entry name" value="2-AMINO-4-HYDROXY-6-HYDROXYMETHYLDIHYDROPTERIDINE PYROPHOSPHOKINASE"/>
    <property type="match status" value="1"/>
</dbReference>